<dbReference type="PANTHER" id="PTHR39340">
    <property type="entry name" value="SULFOFRUCTOSEPHOSPHATE ALDOLASE"/>
    <property type="match status" value="1"/>
</dbReference>
<keyword evidence="2" id="KW-0456">Lyase</keyword>
<comment type="similarity">
    <text evidence="1">Belongs to the aldolase LacD family.</text>
</comment>
<dbReference type="Pfam" id="PF01791">
    <property type="entry name" value="DeoC"/>
    <property type="match status" value="1"/>
</dbReference>
<dbReference type="SMART" id="SM01133">
    <property type="entry name" value="DeoC"/>
    <property type="match status" value="1"/>
</dbReference>
<dbReference type="GO" id="GO:1902777">
    <property type="term" value="P:6-sulfoquinovose(1-) catabolic process"/>
    <property type="evidence" value="ECO:0007669"/>
    <property type="project" value="TreeGrafter"/>
</dbReference>
<evidence type="ECO:0000256" key="2">
    <source>
        <dbReference type="ARBA" id="ARBA00023239"/>
    </source>
</evidence>
<dbReference type="PANTHER" id="PTHR39340:SF1">
    <property type="entry name" value="SULFOFRUCTOSEPHOSPHATE ALDOLASE"/>
    <property type="match status" value="1"/>
</dbReference>
<dbReference type="Gene3D" id="3.20.20.70">
    <property type="entry name" value="Aldolase class I"/>
    <property type="match status" value="1"/>
</dbReference>
<proteinExistence type="inferred from homology"/>
<name>X1JQN6_9ZZZZ</name>
<accession>X1JQN6</accession>
<evidence type="ECO:0000256" key="1">
    <source>
        <dbReference type="ARBA" id="ARBA00008679"/>
    </source>
</evidence>
<dbReference type="SUPFAM" id="SSF51569">
    <property type="entry name" value="Aldolase"/>
    <property type="match status" value="1"/>
</dbReference>
<gene>
    <name evidence="3" type="ORF">S06H3_01227</name>
</gene>
<dbReference type="InterPro" id="IPR002915">
    <property type="entry name" value="DeoC/FbaB/LacD_aldolase"/>
</dbReference>
<dbReference type="EMBL" id="BARV01000295">
    <property type="protein sequence ID" value="GAH96382.1"/>
    <property type="molecule type" value="Genomic_DNA"/>
</dbReference>
<dbReference type="NCBIfam" id="NF009498">
    <property type="entry name" value="PRK12858.1"/>
    <property type="match status" value="1"/>
</dbReference>
<reference evidence="3" key="1">
    <citation type="journal article" date="2014" name="Front. Microbiol.">
        <title>High frequency of phylogenetically diverse reductive dehalogenase-homologous genes in deep subseafloor sedimentary metagenomes.</title>
        <authorList>
            <person name="Kawai M."/>
            <person name="Futagami T."/>
            <person name="Toyoda A."/>
            <person name="Takaki Y."/>
            <person name="Nishi S."/>
            <person name="Hori S."/>
            <person name="Arai W."/>
            <person name="Tsubouchi T."/>
            <person name="Morono Y."/>
            <person name="Uchiyama I."/>
            <person name="Ito T."/>
            <person name="Fujiyama A."/>
            <person name="Inagaki F."/>
            <person name="Takami H."/>
        </authorList>
    </citation>
    <scope>NUCLEOTIDE SEQUENCE</scope>
    <source>
        <strain evidence="3">Expedition CK06-06</strain>
    </source>
</reference>
<comment type="caution">
    <text evidence="3">The sequence shown here is derived from an EMBL/GenBank/DDBJ whole genome shotgun (WGS) entry which is preliminary data.</text>
</comment>
<dbReference type="GO" id="GO:0061595">
    <property type="term" value="F:6-deoxy-6-sulfofructose-1-phosphate aldolase activity"/>
    <property type="evidence" value="ECO:0007669"/>
    <property type="project" value="TreeGrafter"/>
</dbReference>
<organism evidence="3">
    <name type="scientific">marine sediment metagenome</name>
    <dbReference type="NCBI Taxonomy" id="412755"/>
    <lineage>
        <taxon>unclassified sequences</taxon>
        <taxon>metagenomes</taxon>
        <taxon>ecological metagenomes</taxon>
    </lineage>
</organism>
<dbReference type="InterPro" id="IPR050552">
    <property type="entry name" value="LacD_aldolase"/>
</dbReference>
<protein>
    <recommendedName>
        <fullName evidence="4">Tagatose 1,6-diphosphate aldolase</fullName>
    </recommendedName>
</protein>
<dbReference type="InterPro" id="IPR013785">
    <property type="entry name" value="Aldolase_TIM"/>
</dbReference>
<dbReference type="AlphaFoldDB" id="X1JQN6"/>
<evidence type="ECO:0000313" key="3">
    <source>
        <dbReference type="EMBL" id="GAH96382.1"/>
    </source>
</evidence>
<sequence length="331" mass="37210">MKRLSIGKIRGLQQIANPDGILTICAMDHRGSLRSMIDEEQPGEVNSEEMVERKLELCSTLAKYASAVLLDPIFGAAQCISHSVLPNNTGLLVSIEASGYSGQKEHRLTKLLDEWSVEKIKRMGASAVKILVYYRPDLKQLANEQLNTVNTVALECIKYDLPFLVEPKSYPIGNEINNPQKFAALKEKLVIKTARDITTLPIDVLKAEFPADLRYKKDKPELIELCQQLDMSSQVPWVILSGGVDFELFCQQVEIASQAGASGFLGGRAIWQEAMYIDDTRERVHYLSTVGADRLKRLTEIASKYAVPWYKKLGVSAHELAQTSERWYKEY</sequence>
<evidence type="ECO:0008006" key="4">
    <source>
        <dbReference type="Google" id="ProtNLM"/>
    </source>
</evidence>